<evidence type="ECO:0000313" key="1">
    <source>
        <dbReference type="EMBL" id="HGS04146.1"/>
    </source>
</evidence>
<dbReference type="PANTHER" id="PTHR39638">
    <property type="entry name" value="YCF35"/>
    <property type="match status" value="1"/>
</dbReference>
<reference evidence="1" key="1">
    <citation type="journal article" date="2020" name="mSystems">
        <title>Genome- and Community-Level Interaction Insights into Carbon Utilization and Element Cycling Functions of Hydrothermarchaeota in Hydrothermal Sediment.</title>
        <authorList>
            <person name="Zhou Z."/>
            <person name="Liu Y."/>
            <person name="Xu W."/>
            <person name="Pan J."/>
            <person name="Luo Z.H."/>
            <person name="Li M."/>
        </authorList>
    </citation>
    <scope>NUCLEOTIDE SEQUENCE [LARGE SCALE GENOMIC DNA]</scope>
    <source>
        <strain evidence="1">SpSt-548</strain>
    </source>
</reference>
<dbReference type="InterPro" id="IPR009666">
    <property type="entry name" value="Uncharacterised_Ycf35"/>
</dbReference>
<dbReference type="EMBL" id="DSXI01000007">
    <property type="protein sequence ID" value="HGS04146.1"/>
    <property type="molecule type" value="Genomic_DNA"/>
</dbReference>
<name>A0A7V4G6I8_9BACT</name>
<comment type="caution">
    <text evidence="1">The sequence shown here is derived from an EMBL/GenBank/DDBJ whole genome shotgun (WGS) entry which is preliminary data.</text>
</comment>
<dbReference type="Pfam" id="PF06868">
    <property type="entry name" value="DUF1257"/>
    <property type="match status" value="1"/>
</dbReference>
<protein>
    <submittedName>
        <fullName evidence="1">DUF1257 domain-containing protein</fullName>
    </submittedName>
</protein>
<organism evidence="1">
    <name type="scientific">Desulfobacca acetoxidans</name>
    <dbReference type="NCBI Taxonomy" id="60893"/>
    <lineage>
        <taxon>Bacteria</taxon>
        <taxon>Pseudomonadati</taxon>
        <taxon>Thermodesulfobacteriota</taxon>
        <taxon>Desulfobaccia</taxon>
        <taxon>Desulfobaccales</taxon>
        <taxon>Desulfobaccaceae</taxon>
        <taxon>Desulfobacca</taxon>
    </lineage>
</organism>
<accession>A0A7V4G6I8</accession>
<dbReference type="PANTHER" id="PTHR39638:SF2">
    <property type="entry name" value="YCF35"/>
    <property type="match status" value="1"/>
</dbReference>
<sequence length="136" mass="15618">MMSHYSEVAIEFTDQGCLLAALSRLGFEGKVEVHQEAQTLYGYQGDVRPQKAHIIIRRHHVGRAANDLGFERQADGSYRVWVSDYDQSRNGYDDAWLGRLKQAYGVEKARAEAKKKGYRVSEQKLDDGRIRLVCRR</sequence>
<proteinExistence type="predicted"/>
<dbReference type="AlphaFoldDB" id="A0A7V4G6I8"/>
<gene>
    <name evidence="1" type="ORF">ENT08_00110</name>
</gene>